<dbReference type="InterPro" id="IPR005119">
    <property type="entry name" value="LysR_subst-bd"/>
</dbReference>
<keyword evidence="2" id="KW-0805">Transcription regulation</keyword>
<organism evidence="6 7">
    <name type="scientific">Cohnella kolymensis</name>
    <dbReference type="NCBI Taxonomy" id="1590652"/>
    <lineage>
        <taxon>Bacteria</taxon>
        <taxon>Bacillati</taxon>
        <taxon>Bacillota</taxon>
        <taxon>Bacilli</taxon>
        <taxon>Bacillales</taxon>
        <taxon>Paenibacillaceae</taxon>
        <taxon>Cohnella</taxon>
    </lineage>
</organism>
<evidence type="ECO:0000313" key="7">
    <source>
        <dbReference type="Proteomes" id="UP000054526"/>
    </source>
</evidence>
<accession>A0ABR5A9E5</accession>
<reference evidence="6 7" key="1">
    <citation type="submission" date="2014-12" db="EMBL/GenBank/DDBJ databases">
        <title>Draft genome sequence of Cohnella kolymensis strain B-2846.</title>
        <authorList>
            <person name="Karlyshev A.V."/>
            <person name="Kudryashova E.B."/>
        </authorList>
    </citation>
    <scope>NUCLEOTIDE SEQUENCE [LARGE SCALE GENOMIC DNA]</scope>
    <source>
        <strain evidence="6 7">VKM B-2846</strain>
    </source>
</reference>
<dbReference type="CDD" id="cd05466">
    <property type="entry name" value="PBP2_LTTR_substrate"/>
    <property type="match status" value="1"/>
</dbReference>
<evidence type="ECO:0000256" key="4">
    <source>
        <dbReference type="ARBA" id="ARBA00023163"/>
    </source>
</evidence>
<dbReference type="EMBL" id="JXAL01000001">
    <property type="protein sequence ID" value="KIL37308.1"/>
    <property type="molecule type" value="Genomic_DNA"/>
</dbReference>
<evidence type="ECO:0000259" key="5">
    <source>
        <dbReference type="Pfam" id="PF03466"/>
    </source>
</evidence>
<dbReference type="Pfam" id="PF03466">
    <property type="entry name" value="LysR_substrate"/>
    <property type="match status" value="1"/>
</dbReference>
<evidence type="ECO:0000256" key="3">
    <source>
        <dbReference type="ARBA" id="ARBA00023125"/>
    </source>
</evidence>
<dbReference type="Proteomes" id="UP000054526">
    <property type="component" value="Unassembled WGS sequence"/>
</dbReference>
<sequence>MDNIEAMKRLASKKVGVTFLPQMAVMSEIKTGELVEIPFCEQHQFTRETFLVYKRRKHTNAAISSFVNVIQEYVKHHLLDTVQ</sequence>
<name>A0ABR5A9E5_9BACL</name>
<evidence type="ECO:0000313" key="6">
    <source>
        <dbReference type="EMBL" id="KIL37308.1"/>
    </source>
</evidence>
<dbReference type="PANTHER" id="PTHR30126">
    <property type="entry name" value="HTH-TYPE TRANSCRIPTIONAL REGULATOR"/>
    <property type="match status" value="1"/>
</dbReference>
<keyword evidence="3" id="KW-0238">DNA-binding</keyword>
<dbReference type="SUPFAM" id="SSF53850">
    <property type="entry name" value="Periplasmic binding protein-like II"/>
    <property type="match status" value="1"/>
</dbReference>
<comment type="caution">
    <text evidence="6">The sequence shown here is derived from an EMBL/GenBank/DDBJ whole genome shotgun (WGS) entry which is preliminary data.</text>
</comment>
<keyword evidence="7" id="KW-1185">Reference proteome</keyword>
<dbReference type="PANTHER" id="PTHR30126:SF40">
    <property type="entry name" value="HTH-TYPE TRANSCRIPTIONAL REGULATOR GLTR"/>
    <property type="match status" value="1"/>
</dbReference>
<feature type="domain" description="LysR substrate-binding" evidence="5">
    <location>
        <begin position="2"/>
        <end position="73"/>
    </location>
</feature>
<evidence type="ECO:0000256" key="1">
    <source>
        <dbReference type="ARBA" id="ARBA00009437"/>
    </source>
</evidence>
<comment type="similarity">
    <text evidence="1">Belongs to the LysR transcriptional regulatory family.</text>
</comment>
<proteinExistence type="inferred from homology"/>
<evidence type="ECO:0000256" key="2">
    <source>
        <dbReference type="ARBA" id="ARBA00023015"/>
    </source>
</evidence>
<dbReference type="Gene3D" id="3.40.190.290">
    <property type="match status" value="1"/>
</dbReference>
<keyword evidence="4" id="KW-0804">Transcription</keyword>
<gene>
    <name evidence="6" type="ORF">SD71_01020</name>
</gene>
<protein>
    <recommendedName>
        <fullName evidence="5">LysR substrate-binding domain-containing protein</fullName>
    </recommendedName>
</protein>